<keyword evidence="1" id="KW-0732">Signal</keyword>
<reference evidence="3 4" key="1">
    <citation type="submission" date="2016-03" db="EMBL/GenBank/DDBJ databases">
        <authorList>
            <person name="Ploux O."/>
        </authorList>
    </citation>
    <scope>NUCLEOTIDE SEQUENCE [LARGE SCALE GENOMIC DNA]</scope>
    <source>
        <strain evidence="3 4">BER2</strain>
    </source>
</reference>
<dbReference type="AlphaFoldDB" id="A0A150WUU2"/>
<feature type="chain" id="PRO_5007573707" description="Protein glutaminase domain-containing protein" evidence="1">
    <location>
        <begin position="19"/>
        <end position="253"/>
    </location>
</feature>
<name>A0A150WUU2_BDEBC</name>
<dbReference type="OrthoDB" id="5291157at2"/>
<evidence type="ECO:0000256" key="1">
    <source>
        <dbReference type="SAM" id="SignalP"/>
    </source>
</evidence>
<dbReference type="InterPro" id="IPR041325">
    <property type="entry name" value="Gln_deamidase_2"/>
</dbReference>
<evidence type="ECO:0000313" key="4">
    <source>
        <dbReference type="Proteomes" id="UP000075391"/>
    </source>
</evidence>
<sequence length="253" mass="29017">MKGLLALLFSLNASVVSANDGLHSFVKGLDTTLKYVHRADSRPCENEALIPASSQSAKYQGKAVTALSESDAQALFREMQSHTEIPFDFAIAGCEERAHEMSRLMLLKGVRPLKMFASVDENKSPRLEVPHPNGKDKRRWKFHVAPLVMVRINGKEVPYIIDPSMEKKAVPLQEWKKHMTLHDPKIPVMMDATIAEQYDISGRYVRPFSDESWNRANQEKLKEFKEYSKDPDGENNYLFQMQRDLERMDMMDN</sequence>
<evidence type="ECO:0000313" key="3">
    <source>
        <dbReference type="EMBL" id="KYG70310.1"/>
    </source>
</evidence>
<dbReference type="EMBL" id="LUKF01000002">
    <property type="protein sequence ID" value="KYG70310.1"/>
    <property type="molecule type" value="Genomic_DNA"/>
</dbReference>
<proteinExistence type="predicted"/>
<organism evidence="3 4">
    <name type="scientific">Bdellovibrio bacteriovorus</name>
    <dbReference type="NCBI Taxonomy" id="959"/>
    <lineage>
        <taxon>Bacteria</taxon>
        <taxon>Pseudomonadati</taxon>
        <taxon>Bdellovibrionota</taxon>
        <taxon>Bdellovibrionia</taxon>
        <taxon>Bdellovibrionales</taxon>
        <taxon>Pseudobdellovibrionaceae</taxon>
        <taxon>Bdellovibrio</taxon>
    </lineage>
</organism>
<feature type="signal peptide" evidence="1">
    <location>
        <begin position="1"/>
        <end position="18"/>
    </location>
</feature>
<accession>A0A150WUU2</accession>
<dbReference type="Proteomes" id="UP000075391">
    <property type="component" value="Unassembled WGS sequence"/>
</dbReference>
<gene>
    <name evidence="3" type="ORF">AZI85_14310</name>
</gene>
<protein>
    <recommendedName>
        <fullName evidence="2">Protein glutaminase domain-containing protein</fullName>
    </recommendedName>
</protein>
<feature type="domain" description="Protein glutaminase" evidence="2">
    <location>
        <begin position="72"/>
        <end position="179"/>
    </location>
</feature>
<comment type="caution">
    <text evidence="3">The sequence shown here is derived from an EMBL/GenBank/DDBJ whole genome shotgun (WGS) entry which is preliminary data.</text>
</comment>
<dbReference type="RefSeq" id="WP_063242789.1">
    <property type="nucleotide sequence ID" value="NZ_LUKF01000002.1"/>
</dbReference>
<evidence type="ECO:0000259" key="2">
    <source>
        <dbReference type="Pfam" id="PF18626"/>
    </source>
</evidence>
<dbReference type="Gene3D" id="3.10.620.30">
    <property type="match status" value="1"/>
</dbReference>
<dbReference type="Pfam" id="PF18626">
    <property type="entry name" value="Gln_deamidase_2"/>
    <property type="match status" value="1"/>
</dbReference>